<dbReference type="GO" id="GO:0005506">
    <property type="term" value="F:iron ion binding"/>
    <property type="evidence" value="ECO:0007669"/>
    <property type="project" value="InterPro"/>
</dbReference>
<dbReference type="STRING" id="698762.SAMN00808754_0502"/>
<feature type="domain" description="4Fe-4S ferredoxin-type" evidence="6">
    <location>
        <begin position="54"/>
        <end position="83"/>
    </location>
</feature>
<keyword evidence="3" id="KW-0249">Electron transport</keyword>
<proteinExistence type="predicted"/>
<evidence type="ECO:0000256" key="4">
    <source>
        <dbReference type="ARBA" id="ARBA00023004"/>
    </source>
</evidence>
<evidence type="ECO:0000256" key="1">
    <source>
        <dbReference type="ARBA" id="ARBA00022448"/>
    </source>
</evidence>
<dbReference type="OrthoDB" id="9800260at2"/>
<keyword evidence="2" id="KW-0479">Metal-binding</keyword>
<protein>
    <submittedName>
        <fullName evidence="7">Ferredoxin like protein</fullName>
    </submittedName>
</protein>
<reference evidence="7 8" key="1">
    <citation type="submission" date="2017-04" db="EMBL/GenBank/DDBJ databases">
        <authorList>
            <person name="Afonso C.L."/>
            <person name="Miller P.J."/>
            <person name="Scott M.A."/>
            <person name="Spackman E."/>
            <person name="Goraichik I."/>
            <person name="Dimitrov K.M."/>
            <person name="Suarez D.L."/>
            <person name="Swayne D.E."/>
        </authorList>
    </citation>
    <scope>NUCLEOTIDE SEQUENCE [LARGE SCALE GENOMIC DNA]</scope>
    <source>
        <strain evidence="7 8">ToBE</strain>
    </source>
</reference>
<dbReference type="SUPFAM" id="SSF54862">
    <property type="entry name" value="4Fe-4S ferredoxins"/>
    <property type="match status" value="1"/>
</dbReference>
<evidence type="ECO:0000259" key="6">
    <source>
        <dbReference type="PROSITE" id="PS51379"/>
    </source>
</evidence>
<evidence type="ECO:0000256" key="3">
    <source>
        <dbReference type="ARBA" id="ARBA00022982"/>
    </source>
</evidence>
<evidence type="ECO:0000256" key="2">
    <source>
        <dbReference type="ARBA" id="ARBA00022723"/>
    </source>
</evidence>
<evidence type="ECO:0000313" key="7">
    <source>
        <dbReference type="EMBL" id="SMB91682.1"/>
    </source>
</evidence>
<dbReference type="InterPro" id="IPR012206">
    <property type="entry name" value="Fd_FixX"/>
</dbReference>
<dbReference type="PANTHER" id="PTHR43082:SF3">
    <property type="entry name" value="FERREDOXIN-LIKE PROTEIN YDIT"/>
    <property type="match status" value="1"/>
</dbReference>
<keyword evidence="8" id="KW-1185">Reference proteome</keyword>
<dbReference type="RefSeq" id="WP_084663724.1">
    <property type="nucleotide sequence ID" value="NZ_LT838272.1"/>
</dbReference>
<keyword evidence="4" id="KW-0408">Iron</keyword>
<accession>A0A1W1VE83</accession>
<dbReference type="PROSITE" id="PS51379">
    <property type="entry name" value="4FE4S_FER_2"/>
    <property type="match status" value="1"/>
</dbReference>
<dbReference type="InterPro" id="IPR017900">
    <property type="entry name" value="4Fe4S_Fe_S_CS"/>
</dbReference>
<dbReference type="PROSITE" id="PS00198">
    <property type="entry name" value="4FE4S_FER_1"/>
    <property type="match status" value="1"/>
</dbReference>
<dbReference type="Pfam" id="PF13237">
    <property type="entry name" value="Fer4_10"/>
    <property type="match status" value="1"/>
</dbReference>
<evidence type="ECO:0000313" key="8">
    <source>
        <dbReference type="Proteomes" id="UP000192569"/>
    </source>
</evidence>
<gene>
    <name evidence="7" type="ORF">SAMN00808754_0502</name>
</gene>
<name>A0A1W1VE83_9FIRM</name>
<dbReference type="Gene3D" id="3.30.70.20">
    <property type="match status" value="1"/>
</dbReference>
<sequence length="92" mass="10608">MLEAKFPEDPLPLIEITVDNTSHISLRDLKSCLLCANKPCTYICPSQVFEWEEDSLKINYSRCVECGACQQICPENIIWEYPRAGYGVTYHY</sequence>
<dbReference type="AlphaFoldDB" id="A0A1W1VE83"/>
<dbReference type="InterPro" id="IPR017896">
    <property type="entry name" value="4Fe4S_Fe-S-bd"/>
</dbReference>
<dbReference type="Proteomes" id="UP000192569">
    <property type="component" value="Chromosome I"/>
</dbReference>
<dbReference type="PIRSF" id="PIRSF036548">
    <property type="entry name" value="Fdx_FixX"/>
    <property type="match status" value="1"/>
</dbReference>
<dbReference type="PANTHER" id="PTHR43082">
    <property type="entry name" value="FERREDOXIN-LIKE"/>
    <property type="match status" value="1"/>
</dbReference>
<evidence type="ECO:0000256" key="5">
    <source>
        <dbReference type="ARBA" id="ARBA00023014"/>
    </source>
</evidence>
<keyword evidence="1" id="KW-0813">Transport</keyword>
<organism evidence="7 8">
    <name type="scientific">Thermanaeromonas toyohensis ToBE</name>
    <dbReference type="NCBI Taxonomy" id="698762"/>
    <lineage>
        <taxon>Bacteria</taxon>
        <taxon>Bacillati</taxon>
        <taxon>Bacillota</taxon>
        <taxon>Clostridia</taxon>
        <taxon>Neomoorellales</taxon>
        <taxon>Neomoorellaceae</taxon>
        <taxon>Thermanaeromonas</taxon>
    </lineage>
</organism>
<keyword evidence="5" id="KW-0411">Iron-sulfur</keyword>
<dbReference type="EMBL" id="LT838272">
    <property type="protein sequence ID" value="SMB91682.1"/>
    <property type="molecule type" value="Genomic_DNA"/>
</dbReference>
<dbReference type="GO" id="GO:0051536">
    <property type="term" value="F:iron-sulfur cluster binding"/>
    <property type="evidence" value="ECO:0007669"/>
    <property type="project" value="UniProtKB-KW"/>
</dbReference>